<keyword evidence="2" id="KW-0378">Hydrolase</keyword>
<feature type="domain" description="Endonuclease/exonuclease/phosphatase" evidence="1">
    <location>
        <begin position="5"/>
        <end position="248"/>
    </location>
</feature>
<organism evidence="2">
    <name type="scientific">Longilinea arvoryzae</name>
    <dbReference type="NCBI Taxonomy" id="360412"/>
    <lineage>
        <taxon>Bacteria</taxon>
        <taxon>Bacillati</taxon>
        <taxon>Chloroflexota</taxon>
        <taxon>Anaerolineae</taxon>
        <taxon>Anaerolineales</taxon>
        <taxon>Anaerolineaceae</taxon>
        <taxon>Longilinea</taxon>
    </lineage>
</organism>
<gene>
    <name evidence="2" type="ORF">LARV_00426</name>
</gene>
<dbReference type="Gene3D" id="3.60.10.10">
    <property type="entry name" value="Endonuclease/exonuclease/phosphatase"/>
    <property type="match status" value="1"/>
</dbReference>
<name>A0A0S7BF85_9CHLR</name>
<keyword evidence="3" id="KW-1185">Reference proteome</keyword>
<dbReference type="EMBL" id="DF967972">
    <property type="protein sequence ID" value="GAP12690.1"/>
    <property type="molecule type" value="Genomic_DNA"/>
</dbReference>
<dbReference type="PANTHER" id="PTHR12121:SF36">
    <property type="entry name" value="ENDONUCLEASE_EXONUCLEASE_PHOSPHATASE DOMAIN-CONTAINING PROTEIN"/>
    <property type="match status" value="1"/>
</dbReference>
<dbReference type="OrthoDB" id="9793162at2"/>
<proteinExistence type="predicted"/>
<evidence type="ECO:0000313" key="3">
    <source>
        <dbReference type="Proteomes" id="UP000055060"/>
    </source>
</evidence>
<dbReference type="GO" id="GO:0000175">
    <property type="term" value="F:3'-5'-RNA exonuclease activity"/>
    <property type="evidence" value="ECO:0007669"/>
    <property type="project" value="TreeGrafter"/>
</dbReference>
<dbReference type="AlphaFoldDB" id="A0A0S7BF85"/>
<dbReference type="PANTHER" id="PTHR12121">
    <property type="entry name" value="CARBON CATABOLITE REPRESSOR PROTEIN 4"/>
    <property type="match status" value="1"/>
</dbReference>
<dbReference type="InterPro" id="IPR050410">
    <property type="entry name" value="CCR4/nocturin_mRNA_transcr"/>
</dbReference>
<reference evidence="2" key="1">
    <citation type="submission" date="2015-07" db="EMBL/GenBank/DDBJ databases">
        <title>Draft Genome Sequences of Anaerolinea thermolimosa IMO-1, Bellilinea caldifistulae GOMI-1, Leptolinea tardivitalis YMTK-2, Levilinea saccharolytica KIBI-1,Longilinea arvoryzae KOME-1, Previously Described as Members of the Anaerolineaceae (Chloroflexi).</title>
        <authorList>
            <person name="Sekiguchi Y."/>
            <person name="Ohashi A."/>
            <person name="Matsuura N."/>
            <person name="Tourlousse M.D."/>
        </authorList>
    </citation>
    <scope>NUCLEOTIDE SEQUENCE [LARGE SCALE GENOMIC DNA]</scope>
    <source>
        <strain evidence="2">KOME-1</strain>
    </source>
</reference>
<dbReference type="InterPro" id="IPR036691">
    <property type="entry name" value="Endo/exonu/phosph_ase_sf"/>
</dbReference>
<dbReference type="InterPro" id="IPR005135">
    <property type="entry name" value="Endo/exonuclease/phosphatase"/>
</dbReference>
<dbReference type="STRING" id="360412.LARV_00426"/>
<dbReference type="Pfam" id="PF03372">
    <property type="entry name" value="Exo_endo_phos"/>
    <property type="match status" value="1"/>
</dbReference>
<evidence type="ECO:0000313" key="2">
    <source>
        <dbReference type="EMBL" id="GAP12690.1"/>
    </source>
</evidence>
<evidence type="ECO:0000259" key="1">
    <source>
        <dbReference type="Pfam" id="PF03372"/>
    </source>
</evidence>
<sequence>MIRIMSFNIRCSNCADGLNRWENRKPLVLARIQAFQPDLLGVQECRDDGQAGFLKAALPEYQFYGVQRGGGGETGVEMAPIFVRKECFQVLRAGHFWLSETPQIPGSIGWDATFARTAAWAELLHRPTGRRLVFLNTHFDLQPAAIAGAAHLLRGWAKKITPDLPLIVTGDFNSEKDSPAYRELTAEDRLHDVYRQAHPGEADAITFHGYGNPEAFKTIDWILGSRHFTTLSTSVDPWQNHNRYPSDHYPLRAEVEWKQTGEGTKNEPG</sequence>
<dbReference type="SUPFAM" id="SSF56219">
    <property type="entry name" value="DNase I-like"/>
    <property type="match status" value="1"/>
</dbReference>
<accession>A0A0S7BF85</accession>
<protein>
    <submittedName>
        <fullName evidence="2">Metal-dependent hydrolase</fullName>
    </submittedName>
</protein>
<dbReference type="Proteomes" id="UP000055060">
    <property type="component" value="Unassembled WGS sequence"/>
</dbReference>
<dbReference type="RefSeq" id="WP_075072096.1">
    <property type="nucleotide sequence ID" value="NZ_DF967972.1"/>
</dbReference>
<dbReference type="CDD" id="cd09083">
    <property type="entry name" value="EEP-1"/>
    <property type="match status" value="1"/>
</dbReference>